<sequence length="390" mass="44661">MFFPLLRKELKYQFTNVTYYIFLAVIIMFYVTQFDPPRSITDLKPRSPESSQSQPIYYGQKPITDPYDEMVEIAWQLERDYNAGEVMKSILFFNKFIKLDEGQKAAIRSVSEAMLPQGLPSRTAMDDTRIEFAVTYDDYLRLVRDLDKKLGGSTVYGDKMRPSILHKPMTYEEAMQDYHDVVDKDKVTNAGGRLFADYMGITAGFFPVFLSAFMLARDRRSNMQELIYSRKFASLSYILPKYTALCLALLLGYLALATHATFAFSGIAASENLQIDYLAFYKHALFWLLPTIMTTVALGMLVSVIVRYAIVAIPVQFVLWMSSMMPLEGEYGLSKYVIRYNTFGGHANYARWSDEIMTNRIFYFAVSLGIVALVAWIWDRKRGNAGAALK</sequence>
<gene>
    <name evidence="3" type="ORF">DQG23_14170</name>
</gene>
<comment type="caution">
    <text evidence="3">The sequence shown here is derived from an EMBL/GenBank/DDBJ whole genome shotgun (WGS) entry which is preliminary data.</text>
</comment>
<evidence type="ECO:0000313" key="4">
    <source>
        <dbReference type="Proteomes" id="UP000250369"/>
    </source>
</evidence>
<dbReference type="Proteomes" id="UP000250369">
    <property type="component" value="Unassembled WGS sequence"/>
</dbReference>
<keyword evidence="2" id="KW-0812">Transmembrane</keyword>
<evidence type="ECO:0000256" key="1">
    <source>
        <dbReference type="SAM" id="MobiDB-lite"/>
    </source>
</evidence>
<dbReference type="AlphaFoldDB" id="A0A329MLH6"/>
<evidence type="ECO:0000256" key="2">
    <source>
        <dbReference type="SAM" id="Phobius"/>
    </source>
</evidence>
<evidence type="ECO:0000313" key="3">
    <source>
        <dbReference type="EMBL" id="RAV20655.1"/>
    </source>
</evidence>
<reference evidence="3 4" key="1">
    <citation type="journal article" date="2009" name="Int. J. Syst. Evol. Microbiol.">
        <title>Paenibacillus contaminans sp. nov., isolated from a contaminated laboratory plate.</title>
        <authorList>
            <person name="Chou J.H."/>
            <person name="Lee J.H."/>
            <person name="Lin M.C."/>
            <person name="Chang P.S."/>
            <person name="Arun A.B."/>
            <person name="Young C.C."/>
            <person name="Chen W.M."/>
        </authorList>
    </citation>
    <scope>NUCLEOTIDE SEQUENCE [LARGE SCALE GENOMIC DNA]</scope>
    <source>
        <strain evidence="3 4">CKOBP-6</strain>
    </source>
</reference>
<feature type="transmembrane region" description="Helical" evidence="2">
    <location>
        <begin position="284"/>
        <end position="302"/>
    </location>
</feature>
<feature type="transmembrane region" description="Helical" evidence="2">
    <location>
        <begin position="12"/>
        <end position="31"/>
    </location>
</feature>
<proteinExistence type="predicted"/>
<keyword evidence="2" id="KW-1133">Transmembrane helix</keyword>
<name>A0A329MLH6_9BACL</name>
<accession>A0A329MLH6</accession>
<dbReference type="EMBL" id="QMFB01000007">
    <property type="protein sequence ID" value="RAV20655.1"/>
    <property type="molecule type" value="Genomic_DNA"/>
</dbReference>
<feature type="transmembrane region" description="Helical" evidence="2">
    <location>
        <begin position="237"/>
        <end position="264"/>
    </location>
</feature>
<feature type="transmembrane region" description="Helical" evidence="2">
    <location>
        <begin position="361"/>
        <end position="378"/>
    </location>
</feature>
<feature type="region of interest" description="Disordered" evidence="1">
    <location>
        <begin position="41"/>
        <end position="60"/>
    </location>
</feature>
<keyword evidence="2" id="KW-0472">Membrane</keyword>
<feature type="transmembrane region" description="Helical" evidence="2">
    <location>
        <begin position="198"/>
        <end position="216"/>
    </location>
</feature>
<keyword evidence="4" id="KW-1185">Reference proteome</keyword>
<organism evidence="3 4">
    <name type="scientific">Paenibacillus contaminans</name>
    <dbReference type="NCBI Taxonomy" id="450362"/>
    <lineage>
        <taxon>Bacteria</taxon>
        <taxon>Bacillati</taxon>
        <taxon>Bacillota</taxon>
        <taxon>Bacilli</taxon>
        <taxon>Bacillales</taxon>
        <taxon>Paenibacillaceae</taxon>
        <taxon>Paenibacillus</taxon>
    </lineage>
</organism>
<protein>
    <submittedName>
        <fullName evidence="3">Uncharacterized protein</fullName>
    </submittedName>
</protein>